<dbReference type="Proteomes" id="UP000680714">
    <property type="component" value="Unassembled WGS sequence"/>
</dbReference>
<keyword evidence="11" id="KW-0961">Cell wall biogenesis/degradation</keyword>
<evidence type="ECO:0000256" key="1">
    <source>
        <dbReference type="ARBA" id="ARBA00003217"/>
    </source>
</evidence>
<keyword evidence="8" id="KW-0378">Hydrolase</keyword>
<evidence type="ECO:0000256" key="6">
    <source>
        <dbReference type="ARBA" id="ARBA00022670"/>
    </source>
</evidence>
<dbReference type="InterPro" id="IPR015956">
    <property type="entry name" value="Peniciliin-bd_prot_C_sf"/>
</dbReference>
<proteinExistence type="inferred from homology"/>
<dbReference type="InterPro" id="IPR012907">
    <property type="entry name" value="Peptidase_S11_C"/>
</dbReference>
<comment type="pathway">
    <text evidence="2">Cell wall biogenesis; peptidoglycan biosynthesis.</text>
</comment>
<dbReference type="PANTHER" id="PTHR21581">
    <property type="entry name" value="D-ALANYL-D-ALANINE CARBOXYPEPTIDASE"/>
    <property type="match status" value="1"/>
</dbReference>
<keyword evidence="7" id="KW-0732">Signal</keyword>
<keyword evidence="10" id="KW-0573">Peptidoglycan synthesis</keyword>
<comment type="catalytic activity">
    <reaction evidence="12">
        <text>Preferential cleavage: (Ac)2-L-Lys-D-Ala-|-D-Ala. Also transpeptidation of peptidyl-alanyl moieties that are N-acyl substituents of D-alanine.</text>
        <dbReference type="EC" id="3.4.16.4"/>
    </reaction>
</comment>
<dbReference type="InterPro" id="IPR012338">
    <property type="entry name" value="Beta-lactam/transpept-like"/>
</dbReference>
<dbReference type="InterPro" id="IPR018044">
    <property type="entry name" value="Peptidase_S11"/>
</dbReference>
<comment type="similarity">
    <text evidence="3 13">Belongs to the peptidase S11 family.</text>
</comment>
<dbReference type="SUPFAM" id="SSF56601">
    <property type="entry name" value="beta-lactamase/transpeptidase-like"/>
    <property type="match status" value="1"/>
</dbReference>
<dbReference type="PRINTS" id="PR00725">
    <property type="entry name" value="DADACBPTASE1"/>
</dbReference>
<dbReference type="SMART" id="SM00936">
    <property type="entry name" value="PBP5_C"/>
    <property type="match status" value="1"/>
</dbReference>
<keyword evidence="5 15" id="KW-0121">Carboxypeptidase</keyword>
<organism evidence="15 16">
    <name type="scientific">Magnetospirillum sulfuroxidans</name>
    <dbReference type="NCBI Taxonomy" id="611300"/>
    <lineage>
        <taxon>Bacteria</taxon>
        <taxon>Pseudomonadati</taxon>
        <taxon>Pseudomonadota</taxon>
        <taxon>Alphaproteobacteria</taxon>
        <taxon>Rhodospirillales</taxon>
        <taxon>Rhodospirillaceae</taxon>
        <taxon>Magnetospirillum</taxon>
    </lineage>
</organism>
<keyword evidence="6" id="KW-0645">Protease</keyword>
<dbReference type="Pfam" id="PF00768">
    <property type="entry name" value="Peptidase_S11"/>
    <property type="match status" value="1"/>
</dbReference>
<dbReference type="SUPFAM" id="SSF69189">
    <property type="entry name" value="Penicillin-binding protein associated domain"/>
    <property type="match status" value="1"/>
</dbReference>
<dbReference type="InterPro" id="IPR037167">
    <property type="entry name" value="Peptidase_S11_C_sf"/>
</dbReference>
<dbReference type="Gene3D" id="3.40.710.10">
    <property type="entry name" value="DD-peptidase/beta-lactamase superfamily"/>
    <property type="match status" value="1"/>
</dbReference>
<dbReference type="Gene3D" id="2.60.410.10">
    <property type="entry name" value="D-Ala-D-Ala carboxypeptidase, C-terminal domain"/>
    <property type="match status" value="1"/>
</dbReference>
<evidence type="ECO:0000256" key="12">
    <source>
        <dbReference type="ARBA" id="ARBA00034000"/>
    </source>
</evidence>
<evidence type="ECO:0000313" key="16">
    <source>
        <dbReference type="Proteomes" id="UP000680714"/>
    </source>
</evidence>
<evidence type="ECO:0000256" key="2">
    <source>
        <dbReference type="ARBA" id="ARBA00004752"/>
    </source>
</evidence>
<dbReference type="InterPro" id="IPR001967">
    <property type="entry name" value="Peptidase_S11_N"/>
</dbReference>
<evidence type="ECO:0000256" key="7">
    <source>
        <dbReference type="ARBA" id="ARBA00022729"/>
    </source>
</evidence>
<gene>
    <name evidence="15" type="ORF">KEC16_02465</name>
</gene>
<protein>
    <recommendedName>
        <fullName evidence="4">serine-type D-Ala-D-Ala carboxypeptidase</fullName>
        <ecNumber evidence="4">3.4.16.4</ecNumber>
    </recommendedName>
</protein>
<evidence type="ECO:0000256" key="13">
    <source>
        <dbReference type="RuleBase" id="RU004016"/>
    </source>
</evidence>
<evidence type="ECO:0000256" key="10">
    <source>
        <dbReference type="ARBA" id="ARBA00022984"/>
    </source>
</evidence>
<keyword evidence="9" id="KW-0133">Cell shape</keyword>
<dbReference type="EMBL" id="JAGTUF010000001">
    <property type="protein sequence ID" value="MBR9970575.1"/>
    <property type="molecule type" value="Genomic_DNA"/>
</dbReference>
<sequence>MPVSLSIDPDIRTSRIIALLHSSFNKVRSATIALALAVCSIGAARADNIETLARQAILIDYKTGTILLEKNADELMVPSSMSKLMTAYMVFEKLKEGSWKMDDRLPVSETAWKRHYKSGGSLMFLPVGSSAKVGELIRGVIIQSGNDACSVLAEAHSGTEEAFAEEATRRAHDLGMKNTTLRNASGWPDPEHLTTARDLSILARRLISDFPEYFPIYSEREFVFNGIRQGNRNPLLYGVSGADGLKTGHTEAAGYGLVGTAKRGERRLIMVINGLKSMKERAEESERLMEWAFREFDNYALFKPGDMVSTAEVWLGDDASVALVAGEKLEVTMPRKARRDMKVTAVYDGPIAAPIRKGEVLGKLLITAPGQPNVELPLVAGADVAKLGFAGRMAEALRHILWGPKR</sequence>
<dbReference type="PANTHER" id="PTHR21581:SF6">
    <property type="entry name" value="TRAFFICKING PROTEIN PARTICLE COMPLEX SUBUNIT 12"/>
    <property type="match status" value="1"/>
</dbReference>
<dbReference type="Pfam" id="PF07943">
    <property type="entry name" value="PBP5_C"/>
    <property type="match status" value="1"/>
</dbReference>
<evidence type="ECO:0000256" key="9">
    <source>
        <dbReference type="ARBA" id="ARBA00022960"/>
    </source>
</evidence>
<reference evidence="15 16" key="1">
    <citation type="submission" date="2021-04" db="EMBL/GenBank/DDBJ databases">
        <title>Magnetospirillum sulfuroxidans sp. nov., a facultative chemolithoautotrophic sulfur-oxidizing alphaproteobacterium isolated from freshwater sediment and proposals for Paramagetospirillum gen. nov., and Magnetospirillaceae fam. nov.</title>
        <authorList>
            <person name="Koziaeva V."/>
            <person name="Geelhoed J.S."/>
            <person name="Sorokin D.Y."/>
            <person name="Grouzdev D.S."/>
        </authorList>
    </citation>
    <scope>NUCLEOTIDE SEQUENCE [LARGE SCALE GENOMIC DNA]</scope>
    <source>
        <strain evidence="15 16">J10</strain>
    </source>
</reference>
<accession>A0ABS5I839</accession>
<evidence type="ECO:0000313" key="15">
    <source>
        <dbReference type="EMBL" id="MBR9970575.1"/>
    </source>
</evidence>
<comment type="function">
    <text evidence="1">Removes C-terminal D-alanyl residues from sugar-peptide cell wall precursors.</text>
</comment>
<evidence type="ECO:0000259" key="14">
    <source>
        <dbReference type="SMART" id="SM00936"/>
    </source>
</evidence>
<feature type="domain" description="Peptidase S11 D-Ala-D-Ala carboxypeptidase A C-terminal" evidence="14">
    <location>
        <begin position="296"/>
        <end position="386"/>
    </location>
</feature>
<name>A0ABS5I839_9PROT</name>
<evidence type="ECO:0000256" key="3">
    <source>
        <dbReference type="ARBA" id="ARBA00007164"/>
    </source>
</evidence>
<evidence type="ECO:0000256" key="4">
    <source>
        <dbReference type="ARBA" id="ARBA00012448"/>
    </source>
</evidence>
<dbReference type="GO" id="GO:0004180">
    <property type="term" value="F:carboxypeptidase activity"/>
    <property type="evidence" value="ECO:0007669"/>
    <property type="project" value="UniProtKB-KW"/>
</dbReference>
<dbReference type="EC" id="3.4.16.4" evidence="4"/>
<keyword evidence="16" id="KW-1185">Reference proteome</keyword>
<evidence type="ECO:0000256" key="5">
    <source>
        <dbReference type="ARBA" id="ARBA00022645"/>
    </source>
</evidence>
<evidence type="ECO:0000256" key="8">
    <source>
        <dbReference type="ARBA" id="ARBA00022801"/>
    </source>
</evidence>
<evidence type="ECO:0000256" key="11">
    <source>
        <dbReference type="ARBA" id="ARBA00023316"/>
    </source>
</evidence>
<comment type="caution">
    <text evidence="15">The sequence shown here is derived from an EMBL/GenBank/DDBJ whole genome shotgun (WGS) entry which is preliminary data.</text>
</comment>